<dbReference type="EMBL" id="CABFMQ020000046">
    <property type="protein sequence ID" value="VTZ49165.1"/>
    <property type="molecule type" value="Genomic_DNA"/>
</dbReference>
<feature type="compositionally biased region" description="Pro residues" evidence="1">
    <location>
        <begin position="125"/>
        <end position="136"/>
    </location>
</feature>
<feature type="chain" id="PRO_5044610204" evidence="2">
    <location>
        <begin position="21"/>
        <end position="142"/>
    </location>
</feature>
<sequence>MKRLFAALALCSLLAPISRAAPVGVPKLDVEKSCREAQAFGFGGGQDDKLAYKGCMQDENDALAQLKKNWSRYKPENRANCVAQGISPMPSYVEILTCIEMYDDASQLNRPGSSVRPFNGKVPADAPPAMTPPAPANPIDSK</sequence>
<accession>A0A4V6IM84</accession>
<feature type="signal peptide" evidence="2">
    <location>
        <begin position="1"/>
        <end position="20"/>
    </location>
</feature>
<evidence type="ECO:0000256" key="1">
    <source>
        <dbReference type="SAM" id="MobiDB-lite"/>
    </source>
</evidence>
<name>A0A4V6IM84_METTU</name>
<dbReference type="RefSeq" id="WP_134486543.1">
    <property type="nucleotide sequence ID" value="NZ_CABFMQ020000046.1"/>
</dbReference>
<dbReference type="Proteomes" id="UP000294360">
    <property type="component" value="Chromosome"/>
</dbReference>
<evidence type="ECO:0000313" key="5">
    <source>
        <dbReference type="Proteomes" id="UP000294360"/>
    </source>
</evidence>
<proteinExistence type="predicted"/>
<reference evidence="4 6" key="2">
    <citation type="submission" date="2019-05" db="EMBL/GenBank/DDBJ databases">
        <authorList>
            <person name="Farhan Ul Haque M."/>
        </authorList>
    </citation>
    <scope>NUCLEOTIDE SEQUENCE [LARGE SCALE GENOMIC DNA]</scope>
    <source>
        <strain evidence="4">2</strain>
    </source>
</reference>
<evidence type="ECO:0000313" key="6">
    <source>
        <dbReference type="Proteomes" id="UP000485880"/>
    </source>
</evidence>
<organism evidence="3 5">
    <name type="scientific">Methylocella tundrae</name>
    <dbReference type="NCBI Taxonomy" id="227605"/>
    <lineage>
        <taxon>Bacteria</taxon>
        <taxon>Pseudomonadati</taxon>
        <taxon>Pseudomonadota</taxon>
        <taxon>Alphaproteobacteria</taxon>
        <taxon>Hyphomicrobiales</taxon>
        <taxon>Beijerinckiaceae</taxon>
        <taxon>Methylocella</taxon>
    </lineage>
</organism>
<gene>
    <name evidence="4" type="ORF">MPC4_140064</name>
    <name evidence="3" type="ORF">MTUNDRAET4_0528</name>
</gene>
<dbReference type="EMBL" id="LR536450">
    <property type="protein sequence ID" value="VFU07421.1"/>
    <property type="molecule type" value="Genomic_DNA"/>
</dbReference>
<protein>
    <submittedName>
        <fullName evidence="3">Uncharacterized protein</fullName>
    </submittedName>
</protein>
<feature type="region of interest" description="Disordered" evidence="1">
    <location>
        <begin position="109"/>
        <end position="142"/>
    </location>
</feature>
<evidence type="ECO:0000256" key="2">
    <source>
        <dbReference type="SAM" id="SignalP"/>
    </source>
</evidence>
<dbReference type="KEGG" id="mtun:MTUNDRAET4_0528"/>
<keyword evidence="2" id="KW-0732">Signal</keyword>
<dbReference type="AlphaFoldDB" id="A0A4V6IM84"/>
<reference evidence="3 5" key="1">
    <citation type="submission" date="2019-03" db="EMBL/GenBank/DDBJ databases">
        <authorList>
            <person name="Kox A.R. M."/>
        </authorList>
    </citation>
    <scope>NUCLEOTIDE SEQUENCE [LARGE SCALE GENOMIC DNA]</scope>
    <source>
        <strain evidence="3">MTUNDRAET4 annotated genome</strain>
    </source>
</reference>
<evidence type="ECO:0000313" key="4">
    <source>
        <dbReference type="EMBL" id="VTZ49165.1"/>
    </source>
</evidence>
<keyword evidence="6" id="KW-1185">Reference proteome</keyword>
<dbReference type="OrthoDB" id="7960860at2"/>
<dbReference type="Proteomes" id="UP000485880">
    <property type="component" value="Unassembled WGS sequence"/>
</dbReference>
<evidence type="ECO:0000313" key="3">
    <source>
        <dbReference type="EMBL" id="VFU07421.1"/>
    </source>
</evidence>